<evidence type="ECO:0000259" key="1">
    <source>
        <dbReference type="SMART" id="SM00460"/>
    </source>
</evidence>
<dbReference type="Pfam" id="PF01841">
    <property type="entry name" value="Transglut_core"/>
    <property type="match status" value="1"/>
</dbReference>
<dbReference type="OrthoDB" id="4697328at2"/>
<evidence type="ECO:0000313" key="3">
    <source>
        <dbReference type="Proteomes" id="UP000186040"/>
    </source>
</evidence>
<organism evidence="2 3">
    <name type="scientific">Actinokineospora bangkokensis</name>
    <dbReference type="NCBI Taxonomy" id="1193682"/>
    <lineage>
        <taxon>Bacteria</taxon>
        <taxon>Bacillati</taxon>
        <taxon>Actinomycetota</taxon>
        <taxon>Actinomycetes</taxon>
        <taxon>Pseudonocardiales</taxon>
        <taxon>Pseudonocardiaceae</taxon>
        <taxon>Actinokineospora</taxon>
    </lineage>
</organism>
<dbReference type="STRING" id="1193682.BJP25_06025"/>
<dbReference type="PANTHER" id="PTHR33490">
    <property type="entry name" value="BLR5614 PROTEIN-RELATED"/>
    <property type="match status" value="1"/>
</dbReference>
<proteinExistence type="predicted"/>
<gene>
    <name evidence="2" type="ORF">BJP25_06025</name>
</gene>
<reference evidence="2 3" key="1">
    <citation type="submission" date="2016-10" db="EMBL/GenBank/DDBJ databases">
        <title>The Draft Genome Sequence of Actinokineospora bangkokensis 44EHWT reveals the biosynthetic pathway of antifungal compounds Thailandins with unusual extender unit butylmalonyl-CoA.</title>
        <authorList>
            <person name="Greule A."/>
            <person name="Intra B."/>
            <person name="Flemming S."/>
            <person name="Rommel M.G."/>
            <person name="Panbangred W."/>
            <person name="Bechthold A."/>
        </authorList>
    </citation>
    <scope>NUCLEOTIDE SEQUENCE [LARGE SCALE GENOMIC DNA]</scope>
    <source>
        <strain evidence="2 3">44EHW</strain>
    </source>
</reference>
<dbReference type="PANTHER" id="PTHR33490:SF3">
    <property type="entry name" value="CONSERVED INTEGRAL MEMBRANE PROTEIN"/>
    <property type="match status" value="1"/>
</dbReference>
<dbReference type="InterPro" id="IPR038765">
    <property type="entry name" value="Papain-like_cys_pep_sf"/>
</dbReference>
<dbReference type="SUPFAM" id="SSF54001">
    <property type="entry name" value="Cysteine proteinases"/>
    <property type="match status" value="1"/>
</dbReference>
<sequence length="227" mass="24875">MTAGTGTAAGALAPTGFLDFDSAPVRDFVHRSVRAGGTPREQAVDLYLAVRDGVRYEVYGADLSRAGLRASTVARVGSGMCIHKSVLFAAGLRSLGVPARLVFADVRNHLSSPRLRELVGGDVFRQHCYTSVFLDDRWVKATPVFNRSLCRLFRIAVLDFDGTADSLHHPYDLDGRKHMEFLRVHGEFDDVPHERVLADLREGHPDLLGPDDRVVAGSLRTDIGARP</sequence>
<dbReference type="SMART" id="SM00460">
    <property type="entry name" value="TGc"/>
    <property type="match status" value="1"/>
</dbReference>
<name>A0A1Q9LTJ2_9PSEU</name>
<comment type="caution">
    <text evidence="2">The sequence shown here is derived from an EMBL/GenBank/DDBJ whole genome shotgun (WGS) entry which is preliminary data.</text>
</comment>
<accession>A0A1Q9LTJ2</accession>
<keyword evidence="3" id="KW-1185">Reference proteome</keyword>
<protein>
    <submittedName>
        <fullName evidence="2">Transglutaminase-like superfamily protein</fullName>
    </submittedName>
</protein>
<feature type="domain" description="Transglutaminase-like" evidence="1">
    <location>
        <begin position="73"/>
        <end position="145"/>
    </location>
</feature>
<evidence type="ECO:0000313" key="2">
    <source>
        <dbReference type="EMBL" id="OLR95319.1"/>
    </source>
</evidence>
<dbReference type="Gene3D" id="3.10.620.30">
    <property type="match status" value="1"/>
</dbReference>
<dbReference type="EMBL" id="MKQR01000002">
    <property type="protein sequence ID" value="OLR95319.1"/>
    <property type="molecule type" value="Genomic_DNA"/>
</dbReference>
<dbReference type="Proteomes" id="UP000186040">
    <property type="component" value="Unassembled WGS sequence"/>
</dbReference>
<dbReference type="RefSeq" id="WP_075972755.1">
    <property type="nucleotide sequence ID" value="NZ_MKQR01000002.1"/>
</dbReference>
<dbReference type="AlphaFoldDB" id="A0A1Q9LTJ2"/>
<dbReference type="InterPro" id="IPR002931">
    <property type="entry name" value="Transglutaminase-like"/>
</dbReference>